<feature type="domain" description="NAD-dependent epimerase/dehydratase" evidence="1">
    <location>
        <begin position="3"/>
        <end position="202"/>
    </location>
</feature>
<gene>
    <name evidence="2" type="ORF">J2X20_004545</name>
</gene>
<evidence type="ECO:0000259" key="1">
    <source>
        <dbReference type="Pfam" id="PF01370"/>
    </source>
</evidence>
<accession>A0ABU1YSN9</accession>
<dbReference type="InterPro" id="IPR001509">
    <property type="entry name" value="Epimerase_deHydtase"/>
</dbReference>
<dbReference type="Pfam" id="PF01370">
    <property type="entry name" value="Epimerase"/>
    <property type="match status" value="1"/>
</dbReference>
<dbReference type="InterPro" id="IPR050177">
    <property type="entry name" value="Lipid_A_modif_metabolic_enz"/>
</dbReference>
<organism evidence="2 3">
    <name type="scientific">Roseateles saccharophilus</name>
    <name type="common">Pseudomonas saccharophila</name>
    <dbReference type="NCBI Taxonomy" id="304"/>
    <lineage>
        <taxon>Bacteria</taxon>
        <taxon>Pseudomonadati</taxon>
        <taxon>Pseudomonadota</taxon>
        <taxon>Betaproteobacteria</taxon>
        <taxon>Burkholderiales</taxon>
        <taxon>Sphaerotilaceae</taxon>
        <taxon>Roseateles</taxon>
    </lineage>
</organism>
<evidence type="ECO:0000313" key="2">
    <source>
        <dbReference type="EMBL" id="MDR7271877.1"/>
    </source>
</evidence>
<dbReference type="RefSeq" id="WP_310269878.1">
    <property type="nucleotide sequence ID" value="NZ_JAVDXU010000003.1"/>
</dbReference>
<sequence>MKVLIVGGTSSLATALRPALERFAQVHTAGRQGCDHELDLAASAEGMVLPQGFDVVVNTASHFGGTTAAAMDQAVAINVQGTLRLAEACARAGVAHFLQVSSIFALLPSSSPFFSAYAATKRQTDELLQLWSRSQTTKLTVLRPSQFYGAGEATRRHQPFLCTLIDKAAKGEDITLFGGHDAQRNFIHIDDVAAAVAACIEQGLAGTFACQYPKDHGFGEIARAAVQAFGSASRVDFDPSRPDVLDNVLPIDPTLFDTLGIQPRITLAEGMRMEARRQGVRA</sequence>
<proteinExistence type="predicted"/>
<keyword evidence="3" id="KW-1185">Reference proteome</keyword>
<dbReference type="Proteomes" id="UP001180453">
    <property type="component" value="Unassembled WGS sequence"/>
</dbReference>
<comment type="caution">
    <text evidence="2">The sequence shown here is derived from an EMBL/GenBank/DDBJ whole genome shotgun (WGS) entry which is preliminary data.</text>
</comment>
<dbReference type="Gene3D" id="3.40.50.720">
    <property type="entry name" value="NAD(P)-binding Rossmann-like Domain"/>
    <property type="match status" value="1"/>
</dbReference>
<evidence type="ECO:0000313" key="3">
    <source>
        <dbReference type="Proteomes" id="UP001180453"/>
    </source>
</evidence>
<dbReference type="EMBL" id="JAVDXU010000003">
    <property type="protein sequence ID" value="MDR7271877.1"/>
    <property type="molecule type" value="Genomic_DNA"/>
</dbReference>
<dbReference type="CDD" id="cd08946">
    <property type="entry name" value="SDR_e"/>
    <property type="match status" value="1"/>
</dbReference>
<dbReference type="PANTHER" id="PTHR43245">
    <property type="entry name" value="BIFUNCTIONAL POLYMYXIN RESISTANCE PROTEIN ARNA"/>
    <property type="match status" value="1"/>
</dbReference>
<dbReference type="InterPro" id="IPR036291">
    <property type="entry name" value="NAD(P)-bd_dom_sf"/>
</dbReference>
<name>A0ABU1YSN9_ROSSA</name>
<dbReference type="SUPFAM" id="SSF51735">
    <property type="entry name" value="NAD(P)-binding Rossmann-fold domains"/>
    <property type="match status" value="1"/>
</dbReference>
<reference evidence="2 3" key="1">
    <citation type="submission" date="2023-07" db="EMBL/GenBank/DDBJ databases">
        <title>Sorghum-associated microbial communities from plants grown in Nebraska, USA.</title>
        <authorList>
            <person name="Schachtman D."/>
        </authorList>
    </citation>
    <scope>NUCLEOTIDE SEQUENCE [LARGE SCALE GENOMIC DNA]</scope>
    <source>
        <strain evidence="2 3">BE314</strain>
    </source>
</reference>
<protein>
    <submittedName>
        <fullName evidence="2">Nucleoside-diphosphate-sugar epimerase</fullName>
    </submittedName>
</protein>